<dbReference type="EMBL" id="CAAALY010001951">
    <property type="protein sequence ID" value="VEL07533.1"/>
    <property type="molecule type" value="Genomic_DNA"/>
</dbReference>
<dbReference type="PANTHER" id="PTHR12749">
    <property type="entry name" value="EXCISION REPAIR CROSS-COMPLEMENTING 1 ERCC1"/>
    <property type="match status" value="1"/>
</dbReference>
<feature type="transmembrane region" description="Helical" evidence="1">
    <location>
        <begin position="159"/>
        <end position="177"/>
    </location>
</feature>
<keyword evidence="1" id="KW-0472">Membrane</keyword>
<evidence type="ECO:0000256" key="1">
    <source>
        <dbReference type="SAM" id="Phobius"/>
    </source>
</evidence>
<dbReference type="AlphaFoldDB" id="A0A3S4ZN34"/>
<keyword evidence="1" id="KW-0812">Transmembrane</keyword>
<dbReference type="GO" id="GO:0003684">
    <property type="term" value="F:damaged DNA binding"/>
    <property type="evidence" value="ECO:0007669"/>
    <property type="project" value="InterPro"/>
</dbReference>
<proteinExistence type="predicted"/>
<dbReference type="OrthoDB" id="10262814at2759"/>
<keyword evidence="1" id="KW-1133">Transmembrane helix</keyword>
<dbReference type="GO" id="GO:0070914">
    <property type="term" value="P:UV-damage excision repair"/>
    <property type="evidence" value="ECO:0007669"/>
    <property type="project" value="TreeGrafter"/>
</dbReference>
<comment type="caution">
    <text evidence="2">The sequence shown here is derived from an EMBL/GenBank/DDBJ whole genome shotgun (WGS) entry which is preliminary data.</text>
</comment>
<gene>
    <name evidence="2" type="ORF">PXEA_LOCUS973</name>
</gene>
<dbReference type="GO" id="GO:0000110">
    <property type="term" value="C:nucleotide-excision repair factor 1 complex"/>
    <property type="evidence" value="ECO:0007669"/>
    <property type="project" value="TreeGrafter"/>
</dbReference>
<accession>A0A3S4ZN34</accession>
<organism evidence="2 3">
    <name type="scientific">Protopolystoma xenopodis</name>
    <dbReference type="NCBI Taxonomy" id="117903"/>
    <lineage>
        <taxon>Eukaryota</taxon>
        <taxon>Metazoa</taxon>
        <taxon>Spiralia</taxon>
        <taxon>Lophotrochozoa</taxon>
        <taxon>Platyhelminthes</taxon>
        <taxon>Monogenea</taxon>
        <taxon>Polyopisthocotylea</taxon>
        <taxon>Polystomatidea</taxon>
        <taxon>Polystomatidae</taxon>
        <taxon>Protopolystoma</taxon>
    </lineage>
</organism>
<sequence>MPFVYTWSPLYKHYHRSSPSFLNSAPWPDSFCSRYVNLSLWVLDSALEHTSEEAAAYLEAYKVLEFKPPDDLMPEQAEASDHTAQLVDTITILRRLTRTDAVSLMSKYKIGFSSWDPARIPSIFPGVKPKADISHNQLYHSSTRDFWLQSPPLLQTGKIYFLLLLTVSLVTIIFTNLRRLIPSILFVQTFANLLKADQADLESCSGIGRLKDQALIKLLEMSSDKCIDHVSSEHIDDIA</sequence>
<name>A0A3S4ZN34_9PLAT</name>
<keyword evidence="3" id="KW-1185">Reference proteome</keyword>
<protein>
    <submittedName>
        <fullName evidence="2">Uncharacterized protein</fullName>
    </submittedName>
</protein>
<evidence type="ECO:0000313" key="3">
    <source>
        <dbReference type="Proteomes" id="UP000784294"/>
    </source>
</evidence>
<dbReference type="Proteomes" id="UP000784294">
    <property type="component" value="Unassembled WGS sequence"/>
</dbReference>
<dbReference type="InterPro" id="IPR004579">
    <property type="entry name" value="ERCC1/RAD10/SWI10"/>
</dbReference>
<dbReference type="PANTHER" id="PTHR12749:SF0">
    <property type="entry name" value="DNA EXCISION REPAIR PROTEIN ERCC-1"/>
    <property type="match status" value="1"/>
</dbReference>
<dbReference type="GO" id="GO:0070522">
    <property type="term" value="C:ERCC4-ERCC1 complex"/>
    <property type="evidence" value="ECO:0007669"/>
    <property type="project" value="TreeGrafter"/>
</dbReference>
<dbReference type="GO" id="GO:0006312">
    <property type="term" value="P:mitotic recombination"/>
    <property type="evidence" value="ECO:0007669"/>
    <property type="project" value="TreeGrafter"/>
</dbReference>
<evidence type="ECO:0000313" key="2">
    <source>
        <dbReference type="EMBL" id="VEL07533.1"/>
    </source>
</evidence>
<dbReference type="GO" id="GO:0003697">
    <property type="term" value="F:single-stranded DNA binding"/>
    <property type="evidence" value="ECO:0007669"/>
    <property type="project" value="TreeGrafter"/>
</dbReference>
<reference evidence="2" key="1">
    <citation type="submission" date="2018-11" db="EMBL/GenBank/DDBJ databases">
        <authorList>
            <consortium name="Pathogen Informatics"/>
        </authorList>
    </citation>
    <scope>NUCLEOTIDE SEQUENCE</scope>
</reference>